<keyword evidence="1" id="KW-0812">Transmembrane</keyword>
<keyword evidence="1" id="KW-0472">Membrane</keyword>
<accession>A0ABX2EDZ8</accession>
<keyword evidence="3" id="KW-1185">Reference proteome</keyword>
<protein>
    <recommendedName>
        <fullName evidence="4">Toxin CptA</fullName>
    </recommendedName>
</protein>
<reference evidence="2 3" key="1">
    <citation type="submission" date="2020-05" db="EMBL/GenBank/DDBJ databases">
        <title>Aquincola sp. isolate from soil.</title>
        <authorList>
            <person name="Han J."/>
            <person name="Kim D.-U."/>
        </authorList>
    </citation>
    <scope>NUCLEOTIDE SEQUENCE [LARGE SCALE GENOMIC DNA]</scope>
    <source>
        <strain evidence="2 3">S2</strain>
    </source>
</reference>
<sequence length="165" mass="17531">MRAAPPAVDVDLGSGFRERVAIAVLYGLAAAAAAAWFAALREWPPGLAASMSGLFGAVAGPWLLRPMRGRLRWDGAGWSHLREQGDAISLQAVSLQIDLGNWLLLRVTPALSASGERPWLVRRRAAAWCGVSCRDAGAAWHGLRLALYQGPMNDPDLPASAGAPR</sequence>
<comment type="caution">
    <text evidence="2">The sequence shown here is derived from an EMBL/GenBank/DDBJ whole genome shotgun (WGS) entry which is preliminary data.</text>
</comment>
<evidence type="ECO:0008006" key="4">
    <source>
        <dbReference type="Google" id="ProtNLM"/>
    </source>
</evidence>
<organism evidence="2 3">
    <name type="scientific">Pseudaquabacterium terrae</name>
    <dbReference type="NCBI Taxonomy" id="2732868"/>
    <lineage>
        <taxon>Bacteria</taxon>
        <taxon>Pseudomonadati</taxon>
        <taxon>Pseudomonadota</taxon>
        <taxon>Betaproteobacteria</taxon>
        <taxon>Burkholderiales</taxon>
        <taxon>Sphaerotilaceae</taxon>
        <taxon>Pseudaquabacterium</taxon>
    </lineage>
</organism>
<name>A0ABX2EDZ8_9BURK</name>
<keyword evidence="1" id="KW-1133">Transmembrane helix</keyword>
<dbReference type="Proteomes" id="UP000737171">
    <property type="component" value="Unassembled WGS sequence"/>
</dbReference>
<feature type="transmembrane region" description="Helical" evidence="1">
    <location>
        <begin position="20"/>
        <end position="40"/>
    </location>
</feature>
<proteinExistence type="predicted"/>
<evidence type="ECO:0000313" key="2">
    <source>
        <dbReference type="EMBL" id="NRF66838.1"/>
    </source>
</evidence>
<evidence type="ECO:0000256" key="1">
    <source>
        <dbReference type="SAM" id="Phobius"/>
    </source>
</evidence>
<dbReference type="RefSeq" id="WP_173121938.1">
    <property type="nucleotide sequence ID" value="NZ_JABRWJ010000002.1"/>
</dbReference>
<feature type="transmembrane region" description="Helical" evidence="1">
    <location>
        <begin position="46"/>
        <end position="64"/>
    </location>
</feature>
<evidence type="ECO:0000313" key="3">
    <source>
        <dbReference type="Proteomes" id="UP000737171"/>
    </source>
</evidence>
<gene>
    <name evidence="2" type="ORF">HLB44_07575</name>
</gene>
<dbReference type="EMBL" id="JABRWJ010000002">
    <property type="protein sequence ID" value="NRF66838.1"/>
    <property type="molecule type" value="Genomic_DNA"/>
</dbReference>